<organism evidence="2 3">
    <name type="scientific">Rhynchophorus ferrugineus</name>
    <name type="common">Red palm weevil</name>
    <name type="synonym">Curculio ferrugineus</name>
    <dbReference type="NCBI Taxonomy" id="354439"/>
    <lineage>
        <taxon>Eukaryota</taxon>
        <taxon>Metazoa</taxon>
        <taxon>Ecdysozoa</taxon>
        <taxon>Arthropoda</taxon>
        <taxon>Hexapoda</taxon>
        <taxon>Insecta</taxon>
        <taxon>Pterygota</taxon>
        <taxon>Neoptera</taxon>
        <taxon>Endopterygota</taxon>
        <taxon>Coleoptera</taxon>
        <taxon>Polyphaga</taxon>
        <taxon>Cucujiformia</taxon>
        <taxon>Curculionidae</taxon>
        <taxon>Dryophthorinae</taxon>
        <taxon>Rhynchophorus</taxon>
    </lineage>
</organism>
<reference evidence="2" key="1">
    <citation type="submission" date="2020-08" db="EMBL/GenBank/DDBJ databases">
        <title>Genome sequencing and assembly of the red palm weevil Rhynchophorus ferrugineus.</title>
        <authorList>
            <person name="Dias G.B."/>
            <person name="Bergman C.M."/>
            <person name="Manee M."/>
        </authorList>
    </citation>
    <scope>NUCLEOTIDE SEQUENCE</scope>
    <source>
        <strain evidence="2">AA-2017</strain>
        <tissue evidence="2">Whole larva</tissue>
    </source>
</reference>
<feature type="region of interest" description="Disordered" evidence="1">
    <location>
        <begin position="32"/>
        <end position="57"/>
    </location>
</feature>
<accession>A0A834MKJ6</accession>
<feature type="compositionally biased region" description="Basic and acidic residues" evidence="1">
    <location>
        <begin position="113"/>
        <end position="127"/>
    </location>
</feature>
<dbReference type="Proteomes" id="UP000625711">
    <property type="component" value="Unassembled WGS sequence"/>
</dbReference>
<name>A0A834MKJ6_RHYFE</name>
<evidence type="ECO:0000256" key="1">
    <source>
        <dbReference type="SAM" id="MobiDB-lite"/>
    </source>
</evidence>
<gene>
    <name evidence="2" type="ORF">GWI33_004257</name>
</gene>
<sequence length="276" mass="30119">MSGGVGVRSLKEIPEIDASPTLAFASDACTLPLTPQNGIDEGRPSLRGNDPRSAAPDACTELGQHGCCVVDKQLGGRPTSVFSTSHSSSRNRLPTDAKKTQHGTYGRGIIGEGGKENKKDPRKKDNEERVFGAELSSFFGRLSRRATPSRPLSVPWRRSSATLTRLPPRTRRAIDEADVAVATTRPMQVHGMHLTLARGLSESATFSFVDRPLDAARGDDERDPEECWLKKCSSSDFMASVIFHRDKIEILDGVSSGNFDDAEKIYYVTDRAVQNT</sequence>
<keyword evidence="3" id="KW-1185">Reference proteome</keyword>
<evidence type="ECO:0000313" key="2">
    <source>
        <dbReference type="EMBL" id="KAF7281774.1"/>
    </source>
</evidence>
<dbReference type="EMBL" id="JAACXV010000223">
    <property type="protein sequence ID" value="KAF7281774.1"/>
    <property type="molecule type" value="Genomic_DNA"/>
</dbReference>
<protein>
    <submittedName>
        <fullName evidence="2">Uncharacterized protein</fullName>
    </submittedName>
</protein>
<feature type="region of interest" description="Disordered" evidence="1">
    <location>
        <begin position="79"/>
        <end position="127"/>
    </location>
</feature>
<comment type="caution">
    <text evidence="2">The sequence shown here is derived from an EMBL/GenBank/DDBJ whole genome shotgun (WGS) entry which is preliminary data.</text>
</comment>
<dbReference type="AlphaFoldDB" id="A0A834MKJ6"/>
<evidence type="ECO:0000313" key="3">
    <source>
        <dbReference type="Proteomes" id="UP000625711"/>
    </source>
</evidence>
<proteinExistence type="predicted"/>